<reference evidence="3" key="1">
    <citation type="journal article" date="2014" name="Science">
        <title>Ancient hybridizations among the ancestral genomes of bread wheat.</title>
        <authorList>
            <consortium name="International Wheat Genome Sequencing Consortium,"/>
            <person name="Marcussen T."/>
            <person name="Sandve S.R."/>
            <person name="Heier L."/>
            <person name="Spannagl M."/>
            <person name="Pfeifer M."/>
            <person name="Jakobsen K.S."/>
            <person name="Wulff B.B."/>
            <person name="Steuernagel B."/>
            <person name="Mayer K.F."/>
            <person name="Olsen O.A."/>
        </authorList>
    </citation>
    <scope>NUCLEOTIDE SEQUENCE [LARGE SCALE GENOMIC DNA]</scope>
    <source>
        <strain evidence="3">cv. AL8/78</strain>
    </source>
</reference>
<dbReference type="EnsemblPlants" id="AET7Gv20491600.1">
    <property type="protein sequence ID" value="AET7Gv20491600.1"/>
    <property type="gene ID" value="AET7Gv20491600"/>
</dbReference>
<reference evidence="2" key="4">
    <citation type="submission" date="2019-03" db="UniProtKB">
        <authorList>
            <consortium name="EnsemblPlants"/>
        </authorList>
    </citation>
    <scope>IDENTIFICATION</scope>
</reference>
<dbReference type="Proteomes" id="UP000015105">
    <property type="component" value="Chromosome 7D"/>
</dbReference>
<sequence>SCPPTAAAPVMAKKRSSNKGGRRGKRGGAANAGAPRRFVFNEQKKFDVPPSCKSDDPEVNRLNNSLAVYYGTMATCRENVHALLVEELQDSNVGLKQAEARYEGMKVTAHRMMAQITDRQGKPVPFPSHFNHAVKL</sequence>
<dbReference type="Gramene" id="AET7Gv20491600.1">
    <property type="protein sequence ID" value="AET7Gv20491600.1"/>
    <property type="gene ID" value="AET7Gv20491600"/>
</dbReference>
<name>A0A453R7D9_AEGTS</name>
<reference evidence="2" key="5">
    <citation type="journal article" date="2021" name="G3 (Bethesda)">
        <title>Aegilops tauschii genome assembly Aet v5.0 features greater sequence contiguity and improved annotation.</title>
        <authorList>
            <person name="Wang L."/>
            <person name="Zhu T."/>
            <person name="Rodriguez J.C."/>
            <person name="Deal K.R."/>
            <person name="Dubcovsky J."/>
            <person name="McGuire P.E."/>
            <person name="Lux T."/>
            <person name="Spannagl M."/>
            <person name="Mayer K.F.X."/>
            <person name="Baldrich P."/>
            <person name="Meyers B.C."/>
            <person name="Huo N."/>
            <person name="Gu Y.Q."/>
            <person name="Zhou H."/>
            <person name="Devos K.M."/>
            <person name="Bennetzen J.L."/>
            <person name="Unver T."/>
            <person name="Budak H."/>
            <person name="Gulick P.J."/>
            <person name="Galiba G."/>
            <person name="Kalapos B."/>
            <person name="Nelson D.R."/>
            <person name="Li P."/>
            <person name="You F.M."/>
            <person name="Luo M.C."/>
            <person name="Dvorak J."/>
        </authorList>
    </citation>
    <scope>NUCLEOTIDE SEQUENCE [LARGE SCALE GENOMIC DNA]</scope>
    <source>
        <strain evidence="2">cv. AL8/78</strain>
    </source>
</reference>
<evidence type="ECO:0000256" key="1">
    <source>
        <dbReference type="SAM" id="MobiDB-lite"/>
    </source>
</evidence>
<protein>
    <submittedName>
        <fullName evidence="2">Uncharacterized protein</fullName>
    </submittedName>
</protein>
<dbReference type="AlphaFoldDB" id="A0A453R7D9"/>
<evidence type="ECO:0000313" key="3">
    <source>
        <dbReference type="Proteomes" id="UP000015105"/>
    </source>
</evidence>
<proteinExistence type="predicted"/>
<accession>A0A453R7D9</accession>
<organism evidence="2 3">
    <name type="scientific">Aegilops tauschii subsp. strangulata</name>
    <name type="common">Goatgrass</name>
    <dbReference type="NCBI Taxonomy" id="200361"/>
    <lineage>
        <taxon>Eukaryota</taxon>
        <taxon>Viridiplantae</taxon>
        <taxon>Streptophyta</taxon>
        <taxon>Embryophyta</taxon>
        <taxon>Tracheophyta</taxon>
        <taxon>Spermatophyta</taxon>
        <taxon>Magnoliopsida</taxon>
        <taxon>Liliopsida</taxon>
        <taxon>Poales</taxon>
        <taxon>Poaceae</taxon>
        <taxon>BOP clade</taxon>
        <taxon>Pooideae</taxon>
        <taxon>Triticodae</taxon>
        <taxon>Triticeae</taxon>
        <taxon>Triticinae</taxon>
        <taxon>Aegilops</taxon>
    </lineage>
</organism>
<reference evidence="3" key="2">
    <citation type="journal article" date="2017" name="Nat. Plants">
        <title>The Aegilops tauschii genome reveals multiple impacts of transposons.</title>
        <authorList>
            <person name="Zhao G."/>
            <person name="Zou C."/>
            <person name="Li K."/>
            <person name="Wang K."/>
            <person name="Li T."/>
            <person name="Gao L."/>
            <person name="Zhang X."/>
            <person name="Wang H."/>
            <person name="Yang Z."/>
            <person name="Liu X."/>
            <person name="Jiang W."/>
            <person name="Mao L."/>
            <person name="Kong X."/>
            <person name="Jiao Y."/>
            <person name="Jia J."/>
        </authorList>
    </citation>
    <scope>NUCLEOTIDE SEQUENCE [LARGE SCALE GENOMIC DNA]</scope>
    <source>
        <strain evidence="3">cv. AL8/78</strain>
    </source>
</reference>
<evidence type="ECO:0000313" key="2">
    <source>
        <dbReference type="EnsemblPlants" id="AET7Gv20491600.1"/>
    </source>
</evidence>
<feature type="compositionally biased region" description="Basic residues" evidence="1">
    <location>
        <begin position="12"/>
        <end position="26"/>
    </location>
</feature>
<reference evidence="2" key="3">
    <citation type="journal article" date="2017" name="Nature">
        <title>Genome sequence of the progenitor of the wheat D genome Aegilops tauschii.</title>
        <authorList>
            <person name="Luo M.C."/>
            <person name="Gu Y.Q."/>
            <person name="Puiu D."/>
            <person name="Wang H."/>
            <person name="Twardziok S.O."/>
            <person name="Deal K.R."/>
            <person name="Huo N."/>
            <person name="Zhu T."/>
            <person name="Wang L."/>
            <person name="Wang Y."/>
            <person name="McGuire P.E."/>
            <person name="Liu S."/>
            <person name="Long H."/>
            <person name="Ramasamy R.K."/>
            <person name="Rodriguez J.C."/>
            <person name="Van S.L."/>
            <person name="Yuan L."/>
            <person name="Wang Z."/>
            <person name="Xia Z."/>
            <person name="Xiao L."/>
            <person name="Anderson O.D."/>
            <person name="Ouyang S."/>
            <person name="Liang Y."/>
            <person name="Zimin A.V."/>
            <person name="Pertea G."/>
            <person name="Qi P."/>
            <person name="Bennetzen J.L."/>
            <person name="Dai X."/>
            <person name="Dawson M.W."/>
            <person name="Muller H.G."/>
            <person name="Kugler K."/>
            <person name="Rivarola-Duarte L."/>
            <person name="Spannagl M."/>
            <person name="Mayer K.F.X."/>
            <person name="Lu F.H."/>
            <person name="Bevan M.W."/>
            <person name="Leroy P."/>
            <person name="Li P."/>
            <person name="You F.M."/>
            <person name="Sun Q."/>
            <person name="Liu Z."/>
            <person name="Lyons E."/>
            <person name="Wicker T."/>
            <person name="Salzberg S.L."/>
            <person name="Devos K.M."/>
            <person name="Dvorak J."/>
        </authorList>
    </citation>
    <scope>NUCLEOTIDE SEQUENCE [LARGE SCALE GENOMIC DNA]</scope>
    <source>
        <strain evidence="2">cv. AL8/78</strain>
    </source>
</reference>
<keyword evidence="3" id="KW-1185">Reference proteome</keyword>
<feature type="region of interest" description="Disordered" evidence="1">
    <location>
        <begin position="1"/>
        <end position="36"/>
    </location>
</feature>